<feature type="transmembrane region" description="Helical" evidence="5">
    <location>
        <begin position="481"/>
        <end position="504"/>
    </location>
</feature>
<protein>
    <recommendedName>
        <fullName evidence="8">Amino acid permease/ SLC12A domain-containing protein</fullName>
    </recommendedName>
</protein>
<dbReference type="EMBL" id="LMYN01000277">
    <property type="protein sequence ID" value="KRZ98464.1"/>
    <property type="molecule type" value="Genomic_DNA"/>
</dbReference>
<feature type="transmembrane region" description="Helical" evidence="5">
    <location>
        <begin position="170"/>
        <end position="187"/>
    </location>
</feature>
<dbReference type="InterPro" id="IPR002293">
    <property type="entry name" value="AA/rel_permease1"/>
</dbReference>
<feature type="transmembrane region" description="Helical" evidence="5">
    <location>
        <begin position="83"/>
        <end position="104"/>
    </location>
</feature>
<keyword evidence="2 5" id="KW-0812">Transmembrane</keyword>
<dbReference type="AlphaFoldDB" id="A0A0V1PQF4"/>
<gene>
    <name evidence="6" type="ORF">AC631_05775</name>
</gene>
<evidence type="ECO:0000256" key="3">
    <source>
        <dbReference type="ARBA" id="ARBA00022989"/>
    </source>
</evidence>
<feature type="transmembrane region" description="Helical" evidence="5">
    <location>
        <begin position="337"/>
        <end position="358"/>
    </location>
</feature>
<dbReference type="PANTHER" id="PTHR11785:SF353">
    <property type="entry name" value="METHIONINE TRANSPORTER (EUROFUNG)"/>
    <property type="match status" value="1"/>
</dbReference>
<feature type="transmembrane region" description="Helical" evidence="5">
    <location>
        <begin position="451"/>
        <end position="469"/>
    </location>
</feature>
<evidence type="ECO:0000256" key="4">
    <source>
        <dbReference type="ARBA" id="ARBA00023136"/>
    </source>
</evidence>
<evidence type="ECO:0000313" key="6">
    <source>
        <dbReference type="EMBL" id="KRZ98464.1"/>
    </source>
</evidence>
<comment type="caution">
    <text evidence="6">The sequence shown here is derived from an EMBL/GenBank/DDBJ whole genome shotgun (WGS) entry which is preliminary data.</text>
</comment>
<evidence type="ECO:0008006" key="8">
    <source>
        <dbReference type="Google" id="ProtNLM"/>
    </source>
</evidence>
<feature type="transmembrane region" description="Helical" evidence="5">
    <location>
        <begin position="199"/>
        <end position="219"/>
    </location>
</feature>
<evidence type="ECO:0000256" key="5">
    <source>
        <dbReference type="SAM" id="Phobius"/>
    </source>
</evidence>
<dbReference type="RefSeq" id="XP_015464567.1">
    <property type="nucleotide sequence ID" value="XM_015614604.1"/>
</dbReference>
<comment type="subcellular location">
    <subcellularLocation>
        <location evidence="1">Membrane</location>
        <topology evidence="1">Multi-pass membrane protein</topology>
    </subcellularLocation>
</comment>
<dbReference type="GO" id="GO:0015179">
    <property type="term" value="F:L-amino acid transmembrane transporter activity"/>
    <property type="evidence" value="ECO:0007669"/>
    <property type="project" value="TreeGrafter"/>
</dbReference>
<accession>A0A0V1PQF4</accession>
<keyword evidence="7" id="KW-1185">Reference proteome</keyword>
<keyword evidence="3 5" id="KW-1133">Transmembrane helix</keyword>
<evidence type="ECO:0000313" key="7">
    <source>
        <dbReference type="Proteomes" id="UP000054251"/>
    </source>
</evidence>
<sequence length="580" mass="64023">MGKNYHFLRVFEPFIGGKRDFEVQEVEFESENQEPNGAPVENNNPLGYNLDYIAAFYMVIQGIIGTGIFATPGSIVQSIGSIGASYVLWVVGFLIALFEIFIYIEFVTYFQRRSGGDVAYLEQAYPKPDFLVPTTYAAVSVLLSFLNSSAIAFGTYILNAADIEATTWRQRAIGCGILTFVCVLSSINTRATLRLSNILGSIKVIFIAFIIITGFVTLAGGTRIANPTSIFKNAWEGTTTDGNAISNAIIKVSFSYGGTQYVFGVVGESNPRHTKRMFCFFIPGVVFFIFILYVLIITSYYAGSNGIENIKGSNTLIASLFFQNVFNSVPARKALDALVALSALGHLLAAVIGHSRALRECGRQGVLPYSSLWTTTRPWGTPILPIFATWLVNIIVMIAPPAGDAYNFIVDIGSYSNYIFKLLLVIGLILVRRQRKEAGLGFEGWKVPLPILVVTIFFEVFVIAMAWVPPLNGTLIGSDVSFFYCTYAIVCVGILGICVLYYYIWAKVLPRFGHYEHRILFYSLDCGELGHSVVKVEKDDLQKWDTEHDSNGRPIFAADDSVVELVGTESISHLSSKFIT</sequence>
<organism evidence="6 7">
    <name type="scientific">Debaryomyces fabryi</name>
    <dbReference type="NCBI Taxonomy" id="58627"/>
    <lineage>
        <taxon>Eukaryota</taxon>
        <taxon>Fungi</taxon>
        <taxon>Dikarya</taxon>
        <taxon>Ascomycota</taxon>
        <taxon>Saccharomycotina</taxon>
        <taxon>Pichiomycetes</taxon>
        <taxon>Debaryomycetaceae</taxon>
        <taxon>Debaryomyces</taxon>
    </lineage>
</organism>
<keyword evidence="4 5" id="KW-0472">Membrane</keyword>
<dbReference type="InterPro" id="IPR050598">
    <property type="entry name" value="AminoAcid_Transporter"/>
</dbReference>
<dbReference type="OrthoDB" id="5982228at2759"/>
<feature type="transmembrane region" description="Helical" evidence="5">
    <location>
        <begin position="412"/>
        <end position="431"/>
    </location>
</feature>
<name>A0A0V1PQF4_9ASCO</name>
<feature type="transmembrane region" description="Helical" evidence="5">
    <location>
        <begin position="379"/>
        <end position="400"/>
    </location>
</feature>
<evidence type="ECO:0000256" key="1">
    <source>
        <dbReference type="ARBA" id="ARBA00004141"/>
    </source>
</evidence>
<dbReference type="GeneID" id="26842784"/>
<dbReference type="Gene3D" id="1.20.1740.10">
    <property type="entry name" value="Amino acid/polyamine transporter I"/>
    <property type="match status" value="1"/>
</dbReference>
<feature type="transmembrane region" description="Helical" evidence="5">
    <location>
        <begin position="136"/>
        <end position="158"/>
    </location>
</feature>
<dbReference type="GO" id="GO:0016020">
    <property type="term" value="C:membrane"/>
    <property type="evidence" value="ECO:0007669"/>
    <property type="project" value="UniProtKB-SubCell"/>
</dbReference>
<dbReference type="Pfam" id="PF13520">
    <property type="entry name" value="AA_permease_2"/>
    <property type="match status" value="1"/>
</dbReference>
<evidence type="ECO:0000256" key="2">
    <source>
        <dbReference type="ARBA" id="ARBA00022692"/>
    </source>
</evidence>
<proteinExistence type="predicted"/>
<reference evidence="6 7" key="1">
    <citation type="submission" date="2015-11" db="EMBL/GenBank/DDBJ databases">
        <title>The genome of Debaryomyces fabryi.</title>
        <authorList>
            <person name="Tafer H."/>
            <person name="Lopandic K."/>
        </authorList>
    </citation>
    <scope>NUCLEOTIDE SEQUENCE [LARGE SCALE GENOMIC DNA]</scope>
    <source>
        <strain evidence="6 7">CBS 789</strain>
    </source>
</reference>
<feature type="transmembrane region" description="Helical" evidence="5">
    <location>
        <begin position="278"/>
        <end position="302"/>
    </location>
</feature>
<dbReference type="PANTHER" id="PTHR11785">
    <property type="entry name" value="AMINO ACID TRANSPORTER"/>
    <property type="match status" value="1"/>
</dbReference>
<feature type="transmembrane region" description="Helical" evidence="5">
    <location>
        <begin position="52"/>
        <end position="71"/>
    </location>
</feature>
<dbReference type="Proteomes" id="UP000054251">
    <property type="component" value="Unassembled WGS sequence"/>
</dbReference>